<evidence type="ECO:0000256" key="1">
    <source>
        <dbReference type="ARBA" id="ARBA00023015"/>
    </source>
</evidence>
<organism evidence="7">
    <name type="scientific">Litchi chinensis</name>
    <name type="common">Lychee</name>
    <dbReference type="NCBI Taxonomy" id="151069"/>
    <lineage>
        <taxon>Eukaryota</taxon>
        <taxon>Viridiplantae</taxon>
        <taxon>Streptophyta</taxon>
        <taxon>Embryophyta</taxon>
        <taxon>Tracheophyta</taxon>
        <taxon>Spermatophyta</taxon>
        <taxon>Magnoliopsida</taxon>
        <taxon>eudicotyledons</taxon>
        <taxon>Gunneridae</taxon>
        <taxon>Pentapetalae</taxon>
        <taxon>rosids</taxon>
        <taxon>malvids</taxon>
        <taxon>Sapindales</taxon>
        <taxon>Sapindaceae</taxon>
        <taxon>Litchi</taxon>
    </lineage>
</organism>
<keyword evidence="2" id="KW-0238">DNA-binding</keyword>
<evidence type="ECO:0000256" key="5">
    <source>
        <dbReference type="SAM" id="MobiDB-lite"/>
    </source>
</evidence>
<dbReference type="EMBL" id="MT275510">
    <property type="protein sequence ID" value="UBT01626.1"/>
    <property type="molecule type" value="mRNA"/>
</dbReference>
<dbReference type="GO" id="GO:0006355">
    <property type="term" value="P:regulation of DNA-templated transcription"/>
    <property type="evidence" value="ECO:0007669"/>
    <property type="project" value="InterPro"/>
</dbReference>
<dbReference type="Pfam" id="PF02365">
    <property type="entry name" value="NAM"/>
    <property type="match status" value="1"/>
</dbReference>
<dbReference type="PANTHER" id="PTHR31744:SF219">
    <property type="entry name" value="NAC DOMAIN-CONTAINING PROTEIN 4"/>
    <property type="match status" value="1"/>
</dbReference>
<feature type="region of interest" description="Disordered" evidence="5">
    <location>
        <begin position="263"/>
        <end position="322"/>
    </location>
</feature>
<evidence type="ECO:0000256" key="3">
    <source>
        <dbReference type="ARBA" id="ARBA00023163"/>
    </source>
</evidence>
<proteinExistence type="evidence at transcript level"/>
<accession>A0A8K1MBF5</accession>
<dbReference type="InterPro" id="IPR003441">
    <property type="entry name" value="NAC-dom"/>
</dbReference>
<dbReference type="Gene3D" id="2.170.150.80">
    <property type="entry name" value="NAC domain"/>
    <property type="match status" value="1"/>
</dbReference>
<reference evidence="7" key="1">
    <citation type="submission" date="2020-03" db="EMBL/GenBank/DDBJ databases">
        <title>LcNAC40-LcVPE regulatory module contributes to fruit abscission by promoting autolytic programmed cell death in litchi.</title>
        <authorList>
            <person name="Li C."/>
            <person name="Ning X."/>
            <person name="Zhao M."/>
            <person name="Wen Z."/>
            <person name="Kou L."/>
            <person name="Ma X."/>
            <person name="Peng M."/>
            <person name="Yang Y."/>
            <person name="Wu H."/>
            <person name="Li J."/>
        </authorList>
    </citation>
    <scope>NUCLEOTIDE SEQUENCE</scope>
</reference>
<protein>
    <submittedName>
        <fullName evidence="7">NAC transcription factor 22</fullName>
    </submittedName>
</protein>
<dbReference type="AlphaFoldDB" id="A0A8K1MBF5"/>
<evidence type="ECO:0000256" key="2">
    <source>
        <dbReference type="ARBA" id="ARBA00023125"/>
    </source>
</evidence>
<dbReference type="SUPFAM" id="SSF101941">
    <property type="entry name" value="NAC domain"/>
    <property type="match status" value="1"/>
</dbReference>
<dbReference type="PANTHER" id="PTHR31744">
    <property type="entry name" value="PROTEIN CUP-SHAPED COTYLEDON 2-RELATED"/>
    <property type="match status" value="1"/>
</dbReference>
<feature type="compositionally biased region" description="Basic and acidic residues" evidence="5">
    <location>
        <begin position="292"/>
        <end position="307"/>
    </location>
</feature>
<keyword evidence="4" id="KW-0539">Nucleus</keyword>
<feature type="domain" description="NAC" evidence="6">
    <location>
        <begin position="6"/>
        <end position="133"/>
    </location>
</feature>
<evidence type="ECO:0000256" key="4">
    <source>
        <dbReference type="ARBA" id="ARBA00023242"/>
    </source>
</evidence>
<feature type="region of interest" description="Disordered" evidence="5">
    <location>
        <begin position="155"/>
        <end position="178"/>
    </location>
</feature>
<evidence type="ECO:0000313" key="7">
    <source>
        <dbReference type="EMBL" id="UBT01626.1"/>
    </source>
</evidence>
<keyword evidence="1" id="KW-0805">Transcription regulation</keyword>
<name>A0A8K1MBF5_LITCN</name>
<feature type="compositionally biased region" description="Polar residues" evidence="5">
    <location>
        <begin position="308"/>
        <end position="321"/>
    </location>
</feature>
<evidence type="ECO:0000259" key="6">
    <source>
        <dbReference type="Pfam" id="PF02365"/>
    </source>
</evidence>
<keyword evidence="3" id="KW-0804">Transcription</keyword>
<dbReference type="InterPro" id="IPR036093">
    <property type="entry name" value="NAC_dom_sf"/>
</dbReference>
<dbReference type="GO" id="GO:0003677">
    <property type="term" value="F:DNA binding"/>
    <property type="evidence" value="ECO:0007669"/>
    <property type="project" value="UniProtKB-KW"/>
</dbReference>
<sequence>MGPSIVGYRFHPTPEELINHYLRKKRLDPDFSVQKIKEVNLYDYEPSELAGLLPVEADEPEWHFFCEPEYKYGNSKRVNRRTRGGNWKVTGKKRDVKDKHKRVIGWKITLVFYEGSGNSREARTNWVMHEYHIKDDSGFKKEFVVVRIKINRNTKHKAPLTPNGGIPSPNMASNSGNHIPEKNALQVEWQLQQEPQPLANHEICFDGISQLLPNQSCSHNRDTQQVPDRVLYGNSQLLPNYSDQEEGQRRSQLAFQNEFCGQGTAHSHSLSKREDNGRKSQSAVQNEFYDQETGHAHSQSGREDDGRNSQLAVQNESSYGQETGHFYPLIELEDGGRNSLPAIHNESFGQGIGDSRLSDFSSKPVTGNSVYYDGDETIAALLNDSSAVTIDDLLNEFSSVANGDYDFNSLPHQSPITILSPRG</sequence>